<dbReference type="PROSITE" id="PS50943">
    <property type="entry name" value="HTH_CROC1"/>
    <property type="match status" value="1"/>
</dbReference>
<dbReference type="RefSeq" id="WP_280763092.1">
    <property type="nucleotide sequence ID" value="NZ_JARXVC010000016.1"/>
</dbReference>
<keyword evidence="4" id="KW-1185">Reference proteome</keyword>
<dbReference type="Gene3D" id="1.10.260.40">
    <property type="entry name" value="lambda repressor-like DNA-binding domains"/>
    <property type="match status" value="1"/>
</dbReference>
<dbReference type="Proteomes" id="UP001160334">
    <property type="component" value="Unassembled WGS sequence"/>
</dbReference>
<dbReference type="EMBL" id="JARXVC010000016">
    <property type="protein sequence ID" value="MDH6283838.1"/>
    <property type="molecule type" value="Genomic_DNA"/>
</dbReference>
<reference evidence="3 4" key="1">
    <citation type="submission" date="2023-04" db="EMBL/GenBank/DDBJ databases">
        <title>Forest soil microbial communities from Buena Vista Peninsula, Colon Province, Panama.</title>
        <authorList>
            <person name="Bouskill N."/>
        </authorList>
    </citation>
    <scope>NUCLEOTIDE SEQUENCE [LARGE SCALE GENOMIC DNA]</scope>
    <source>
        <strain evidence="3 4">CFH S0262</strain>
    </source>
</reference>
<dbReference type="PANTHER" id="PTHR46797">
    <property type="entry name" value="HTH-TYPE TRANSCRIPTIONAL REGULATOR"/>
    <property type="match status" value="1"/>
</dbReference>
<accession>A0ABT6MHP5</accession>
<name>A0ABT6MHP5_9NOCA</name>
<dbReference type="Pfam" id="PF07883">
    <property type="entry name" value="Cupin_2"/>
    <property type="match status" value="1"/>
</dbReference>
<organism evidence="3 4">
    <name type="scientific">Prescottella agglutinans</name>
    <dbReference type="NCBI Taxonomy" id="1644129"/>
    <lineage>
        <taxon>Bacteria</taxon>
        <taxon>Bacillati</taxon>
        <taxon>Actinomycetota</taxon>
        <taxon>Actinomycetes</taxon>
        <taxon>Mycobacteriales</taxon>
        <taxon>Nocardiaceae</taxon>
        <taxon>Prescottella</taxon>
    </lineage>
</organism>
<dbReference type="InterPro" id="IPR011051">
    <property type="entry name" value="RmlC_Cupin_sf"/>
</dbReference>
<dbReference type="CDD" id="cd00093">
    <property type="entry name" value="HTH_XRE"/>
    <property type="match status" value="1"/>
</dbReference>
<dbReference type="Pfam" id="PF01381">
    <property type="entry name" value="HTH_3"/>
    <property type="match status" value="1"/>
</dbReference>
<dbReference type="InterPro" id="IPR001387">
    <property type="entry name" value="Cro/C1-type_HTH"/>
</dbReference>
<dbReference type="Gene3D" id="2.60.120.10">
    <property type="entry name" value="Jelly Rolls"/>
    <property type="match status" value="1"/>
</dbReference>
<proteinExistence type="predicted"/>
<comment type="caution">
    <text evidence="3">The sequence shown here is derived from an EMBL/GenBank/DDBJ whole genome shotgun (WGS) entry which is preliminary data.</text>
</comment>
<dbReference type="CDD" id="cd02209">
    <property type="entry name" value="cupin_XRE_C"/>
    <property type="match status" value="1"/>
</dbReference>
<sequence>MTALVRTIRTQQGLTLEALAERTGLTRSYLSKVERGRSTPSIAAALSISRALDVDVSRLFSAAGIEEKVTIDRAGERESGADDRYRPVASAMLGKVMTPFVVRPGTEYGDEGYREHPGQEFVFVHAGAVEIDFDGRTTALATGDSVYFDATVPHRMRALGDKPAEAVVVVYDEPAARRG</sequence>
<keyword evidence="1" id="KW-0238">DNA-binding</keyword>
<dbReference type="SMART" id="SM00530">
    <property type="entry name" value="HTH_XRE"/>
    <property type="match status" value="1"/>
</dbReference>
<dbReference type="InterPro" id="IPR014710">
    <property type="entry name" value="RmlC-like_jellyroll"/>
</dbReference>
<gene>
    <name evidence="3" type="ORF">M2280_005089</name>
</gene>
<dbReference type="SUPFAM" id="SSF51182">
    <property type="entry name" value="RmlC-like cupins"/>
    <property type="match status" value="1"/>
</dbReference>
<evidence type="ECO:0000259" key="2">
    <source>
        <dbReference type="PROSITE" id="PS50943"/>
    </source>
</evidence>
<evidence type="ECO:0000256" key="1">
    <source>
        <dbReference type="ARBA" id="ARBA00023125"/>
    </source>
</evidence>
<dbReference type="PANTHER" id="PTHR46797:SF1">
    <property type="entry name" value="METHYLPHOSPHONATE SYNTHASE"/>
    <property type="match status" value="1"/>
</dbReference>
<feature type="domain" description="HTH cro/C1-type" evidence="2">
    <location>
        <begin position="5"/>
        <end position="59"/>
    </location>
</feature>
<evidence type="ECO:0000313" key="4">
    <source>
        <dbReference type="Proteomes" id="UP001160334"/>
    </source>
</evidence>
<dbReference type="InterPro" id="IPR050807">
    <property type="entry name" value="TransReg_Diox_bact_type"/>
</dbReference>
<dbReference type="SUPFAM" id="SSF47413">
    <property type="entry name" value="lambda repressor-like DNA-binding domains"/>
    <property type="match status" value="1"/>
</dbReference>
<protein>
    <submittedName>
        <fullName evidence="3">Transcriptional regulator with XRE-family HTH domain</fullName>
    </submittedName>
</protein>
<dbReference type="InterPro" id="IPR010982">
    <property type="entry name" value="Lambda_DNA-bd_dom_sf"/>
</dbReference>
<dbReference type="InterPro" id="IPR013096">
    <property type="entry name" value="Cupin_2"/>
</dbReference>
<evidence type="ECO:0000313" key="3">
    <source>
        <dbReference type="EMBL" id="MDH6283838.1"/>
    </source>
</evidence>